<evidence type="ECO:0000256" key="1">
    <source>
        <dbReference type="ARBA" id="ARBA00008324"/>
    </source>
</evidence>
<comment type="similarity">
    <text evidence="1">Belongs to the thioesterase PaaI family.</text>
</comment>
<dbReference type="OrthoDB" id="3477511at2"/>
<dbReference type="PANTHER" id="PTHR21660">
    <property type="entry name" value="THIOESTERASE SUPERFAMILY MEMBER-RELATED"/>
    <property type="match status" value="1"/>
</dbReference>
<dbReference type="InterPro" id="IPR003736">
    <property type="entry name" value="PAAI_dom"/>
</dbReference>
<dbReference type="EMBL" id="FOGU01000014">
    <property type="protein sequence ID" value="SES38795.1"/>
    <property type="molecule type" value="Genomic_DNA"/>
</dbReference>
<reference evidence="4 5" key="1">
    <citation type="submission" date="2016-10" db="EMBL/GenBank/DDBJ databases">
        <authorList>
            <person name="de Groot N.N."/>
        </authorList>
    </citation>
    <scope>NUCLEOTIDE SEQUENCE [LARGE SCALE GENOMIC DNA]</scope>
    <source>
        <strain evidence="4 5">DSM 23042</strain>
    </source>
</reference>
<sequence>MSRPEGEAGSRRLIGYNVDLSGGDGRARCWLDVAEAHANRRGILHGGIATTLLDTAMGSTAGLVPGEARSTPVSTVSLTIQFLAPGRVGTRLTATGNVTGGGRSLKFVEGELRDEEGTLIASATGVFKSMTRDA</sequence>
<dbReference type="PANTHER" id="PTHR21660:SF1">
    <property type="entry name" value="ACYL-COENZYME A THIOESTERASE 13"/>
    <property type="match status" value="1"/>
</dbReference>
<dbReference type="RefSeq" id="WP_092696084.1">
    <property type="nucleotide sequence ID" value="NZ_FOGU01000014.1"/>
</dbReference>
<dbReference type="CDD" id="cd03443">
    <property type="entry name" value="PaaI_thioesterase"/>
    <property type="match status" value="1"/>
</dbReference>
<dbReference type="NCBIfam" id="TIGR00369">
    <property type="entry name" value="unchar_dom_1"/>
    <property type="match status" value="1"/>
</dbReference>
<name>A0A1H9WY62_9RHOB</name>
<dbReference type="STRING" id="641238.SAMN04490244_11469"/>
<dbReference type="InterPro" id="IPR006683">
    <property type="entry name" value="Thioestr_dom"/>
</dbReference>
<proteinExistence type="inferred from homology"/>
<dbReference type="Pfam" id="PF03061">
    <property type="entry name" value="4HBT"/>
    <property type="match status" value="1"/>
</dbReference>
<keyword evidence="2" id="KW-0378">Hydrolase</keyword>
<protein>
    <submittedName>
        <fullName evidence="4">Uncharacterized domain 1-containing protein</fullName>
    </submittedName>
</protein>
<accession>A0A1H9WY62</accession>
<feature type="domain" description="Thioesterase" evidence="3">
    <location>
        <begin position="42"/>
        <end position="120"/>
    </location>
</feature>
<evidence type="ECO:0000313" key="4">
    <source>
        <dbReference type="EMBL" id="SES38795.1"/>
    </source>
</evidence>
<dbReference type="InterPro" id="IPR039298">
    <property type="entry name" value="ACOT13"/>
</dbReference>
<dbReference type="SUPFAM" id="SSF54637">
    <property type="entry name" value="Thioesterase/thiol ester dehydrase-isomerase"/>
    <property type="match status" value="1"/>
</dbReference>
<dbReference type="Gene3D" id="3.10.129.10">
    <property type="entry name" value="Hotdog Thioesterase"/>
    <property type="match status" value="1"/>
</dbReference>
<evidence type="ECO:0000259" key="3">
    <source>
        <dbReference type="Pfam" id="PF03061"/>
    </source>
</evidence>
<organism evidence="4 5">
    <name type="scientific">Tranquillimonas rosea</name>
    <dbReference type="NCBI Taxonomy" id="641238"/>
    <lineage>
        <taxon>Bacteria</taxon>
        <taxon>Pseudomonadati</taxon>
        <taxon>Pseudomonadota</taxon>
        <taxon>Alphaproteobacteria</taxon>
        <taxon>Rhodobacterales</taxon>
        <taxon>Roseobacteraceae</taxon>
        <taxon>Tranquillimonas</taxon>
    </lineage>
</organism>
<evidence type="ECO:0000256" key="2">
    <source>
        <dbReference type="ARBA" id="ARBA00022801"/>
    </source>
</evidence>
<dbReference type="InterPro" id="IPR029069">
    <property type="entry name" value="HotDog_dom_sf"/>
</dbReference>
<gene>
    <name evidence="4" type="ORF">SAMN04490244_11469</name>
</gene>
<dbReference type="AlphaFoldDB" id="A0A1H9WY62"/>
<dbReference type="Proteomes" id="UP000198885">
    <property type="component" value="Unassembled WGS sequence"/>
</dbReference>
<dbReference type="GO" id="GO:0047617">
    <property type="term" value="F:fatty acyl-CoA hydrolase activity"/>
    <property type="evidence" value="ECO:0007669"/>
    <property type="project" value="InterPro"/>
</dbReference>
<evidence type="ECO:0000313" key="5">
    <source>
        <dbReference type="Proteomes" id="UP000198885"/>
    </source>
</evidence>
<keyword evidence="5" id="KW-1185">Reference proteome</keyword>